<evidence type="ECO:0000313" key="4">
    <source>
        <dbReference type="EMBL" id="CAK9148010.1"/>
    </source>
</evidence>
<proteinExistence type="predicted"/>
<organism evidence="4 5">
    <name type="scientific">Ilex paraguariensis</name>
    <name type="common">yerba mate</name>
    <dbReference type="NCBI Taxonomy" id="185542"/>
    <lineage>
        <taxon>Eukaryota</taxon>
        <taxon>Viridiplantae</taxon>
        <taxon>Streptophyta</taxon>
        <taxon>Embryophyta</taxon>
        <taxon>Tracheophyta</taxon>
        <taxon>Spermatophyta</taxon>
        <taxon>Magnoliopsida</taxon>
        <taxon>eudicotyledons</taxon>
        <taxon>Gunneridae</taxon>
        <taxon>Pentapetalae</taxon>
        <taxon>asterids</taxon>
        <taxon>campanulids</taxon>
        <taxon>Aquifoliales</taxon>
        <taxon>Aquifoliaceae</taxon>
        <taxon>Ilex</taxon>
    </lineage>
</organism>
<keyword evidence="5" id="KW-1185">Reference proteome</keyword>
<evidence type="ECO:0000256" key="2">
    <source>
        <dbReference type="SAM" id="MobiDB-lite"/>
    </source>
</evidence>
<dbReference type="Gene3D" id="1.10.30.50">
    <property type="match status" value="1"/>
</dbReference>
<dbReference type="InterPro" id="IPR003615">
    <property type="entry name" value="HNH_nuc"/>
</dbReference>
<dbReference type="AlphaFoldDB" id="A0ABC8RSQ5"/>
<dbReference type="CDD" id="cd18793">
    <property type="entry name" value="SF2_C_SNF"/>
    <property type="match status" value="1"/>
</dbReference>
<dbReference type="InterPro" id="IPR027417">
    <property type="entry name" value="P-loop_NTPase"/>
</dbReference>
<dbReference type="Pfam" id="PF01844">
    <property type="entry name" value="HNH"/>
    <property type="match status" value="1"/>
</dbReference>
<comment type="caution">
    <text evidence="4">The sequence shown here is derived from an EMBL/GenBank/DDBJ whole genome shotgun (WGS) entry which is preliminary data.</text>
</comment>
<dbReference type="PROSITE" id="PS51194">
    <property type="entry name" value="HELICASE_CTER"/>
    <property type="match status" value="1"/>
</dbReference>
<dbReference type="EMBL" id="CAUOFW020001724">
    <property type="protein sequence ID" value="CAK9148010.1"/>
    <property type="molecule type" value="Genomic_DNA"/>
</dbReference>
<dbReference type="CDD" id="cd00085">
    <property type="entry name" value="HNHc"/>
    <property type="match status" value="1"/>
</dbReference>
<gene>
    <name evidence="4" type="ORF">ILEXP_LOCUS15937</name>
</gene>
<evidence type="ECO:0000256" key="1">
    <source>
        <dbReference type="ARBA" id="ARBA00022801"/>
    </source>
</evidence>
<accession>A0ABC8RSQ5</accession>
<name>A0ABC8RSQ5_9AQUA</name>
<dbReference type="InterPro" id="IPR049730">
    <property type="entry name" value="SNF2/RAD54-like_C"/>
</dbReference>
<feature type="compositionally biased region" description="Low complexity" evidence="2">
    <location>
        <begin position="474"/>
        <end position="490"/>
    </location>
</feature>
<dbReference type="SMART" id="SM00490">
    <property type="entry name" value="HELICc"/>
    <property type="match status" value="1"/>
</dbReference>
<dbReference type="InterPro" id="IPR001650">
    <property type="entry name" value="Helicase_C-like"/>
</dbReference>
<evidence type="ECO:0000313" key="5">
    <source>
        <dbReference type="Proteomes" id="UP001642360"/>
    </source>
</evidence>
<dbReference type="SUPFAM" id="SSF52540">
    <property type="entry name" value="P-loop containing nucleoside triphosphate hydrolases"/>
    <property type="match status" value="1"/>
</dbReference>
<dbReference type="PANTHER" id="PTHR45766">
    <property type="entry name" value="DNA ANNEALING HELICASE AND ENDONUCLEASE ZRANB3 FAMILY MEMBER"/>
    <property type="match status" value="1"/>
</dbReference>
<dbReference type="Proteomes" id="UP001642360">
    <property type="component" value="Unassembled WGS sequence"/>
</dbReference>
<dbReference type="Pfam" id="PF00271">
    <property type="entry name" value="Helicase_C"/>
    <property type="match status" value="1"/>
</dbReference>
<feature type="region of interest" description="Disordered" evidence="2">
    <location>
        <begin position="463"/>
        <end position="500"/>
    </location>
</feature>
<reference evidence="4 5" key="1">
    <citation type="submission" date="2024-02" db="EMBL/GenBank/DDBJ databases">
        <authorList>
            <person name="Vignale AGUSTIN F."/>
            <person name="Sosa J E."/>
            <person name="Modenutti C."/>
        </authorList>
    </citation>
    <scope>NUCLEOTIDE SEQUENCE [LARGE SCALE GENOMIC DNA]</scope>
</reference>
<dbReference type="PANTHER" id="PTHR45766:SF5">
    <property type="entry name" value="SNF2 DOMAIN-CONTAINING PROTEIN _ HELICASE DOMAIN-CONTAINING PROTEIN _ HNH ENDONUCLEASE DOMAIN-CONTAINING PROTEIN"/>
    <property type="match status" value="1"/>
</dbReference>
<feature type="region of interest" description="Disordered" evidence="2">
    <location>
        <begin position="902"/>
        <end position="922"/>
    </location>
</feature>
<dbReference type="InterPro" id="IPR002711">
    <property type="entry name" value="HNH"/>
</dbReference>
<dbReference type="GO" id="GO:0016787">
    <property type="term" value="F:hydrolase activity"/>
    <property type="evidence" value="ECO:0007669"/>
    <property type="project" value="UniProtKB-KW"/>
</dbReference>
<keyword evidence="1" id="KW-0378">Hydrolase</keyword>
<feature type="domain" description="Helicase C-terminal" evidence="3">
    <location>
        <begin position="210"/>
        <end position="373"/>
    </location>
</feature>
<protein>
    <recommendedName>
        <fullName evidence="3">Helicase C-terminal domain-containing protein</fullName>
    </recommendedName>
</protein>
<dbReference type="Gene3D" id="3.40.50.300">
    <property type="entry name" value="P-loop containing nucleotide triphosphate hydrolases"/>
    <property type="match status" value="1"/>
</dbReference>
<evidence type="ECO:0000259" key="3">
    <source>
        <dbReference type="PROSITE" id="PS51194"/>
    </source>
</evidence>
<sequence length="922" mass="103461">MLWPGLLGNSKYEFAKTYCSVKFIRGCQSKVFQDFSKGMRLDELNVLLKQTVMIRRLKEHVLVQLPPIRRQIISLALKRSDIVAAMASVVRGVKGDASADNDATDNAGCSKTSRKLSDQEVGIAKVSGFREWLSIHPIIAELDGQENTETSLSSQKMIIFAHHHKVLDRVQGRNSYIEIQYNAGCSKTSRKLSDQEVGIAKVSGFREWLSIHPIIAELDGQENTETSLSSQKMIIFAHHHKVLDRVQEFICEKGVGFVRIDGNTPAGDRQLAVQSFQSSEEVKIAIIGILAGGSGLNLSSAQNVVFLELPKEPAHMLQAEGRAHRRGQTKAVNIYIFCAKGTSDESLWQQLNKSLYRVSSTMNGKYDAVQEIAVDSVSYLETTGETDGRSENSFLERASAEVSAVELIKLPSVCFDQNLQPVEACDVLDENANKRYAELNENICKSSQKDNLHTEADFASNLEMGSTVPNAGPESNASESKAESAGGVSSHYSDGSENKYRMKKVNKTSPETKDLNHDLSVELCEAAANSSMQVNSLRFEVSQYTGRIHLYSCIPQVDSRPRPLFENFRSEEVESQLPPVEDRKTTAYNCIKEDPRYRHALVAFVDEWNKLRPIERKKLLSKPLQLPLSIELCYLKESNNHDCEGLLKGGSKRRTTPWDEITNPLPPNAIWRMVCLCGGYGKKEKKYAQGWTLLDEPLCKLCQTPCKGGNAKAPEFFEDLFCNLGCYEEYRLRTSNRSLREGLFQIERGICMNCQLDCHKLVERIRPLSYAKRQEYIKKVAPKLAQRKKLLDKLVHDPTEGNAWHADHIVPVYRGGGECKLENMRTFCVACHADVTVAQCAERRSRRVKAKKQLKVIMSDLRNIKSTAQIDAELKDRDQLEINEKKEEDELLIKVPGSAYSRAETISTSPDQENPLVGNPES</sequence>